<feature type="transmembrane region" description="Helical" evidence="1">
    <location>
        <begin position="7"/>
        <end position="27"/>
    </location>
</feature>
<feature type="transmembrane region" description="Helical" evidence="1">
    <location>
        <begin position="354"/>
        <end position="379"/>
    </location>
</feature>
<dbReference type="Proteomes" id="UP000324632">
    <property type="component" value="Chromosome 19"/>
</dbReference>
<keyword evidence="3" id="KW-1185">Reference proteome</keyword>
<comment type="caution">
    <text evidence="2">The sequence shown here is derived from an EMBL/GenBank/DDBJ whole genome shotgun (WGS) entry which is preliminary data.</text>
</comment>
<keyword evidence="1" id="KW-0812">Transmembrane</keyword>
<proteinExistence type="predicted"/>
<feature type="transmembrane region" description="Helical" evidence="1">
    <location>
        <begin position="119"/>
        <end position="138"/>
    </location>
</feature>
<dbReference type="AlphaFoldDB" id="A0A5A9NDS2"/>
<reference evidence="2 3" key="1">
    <citation type="journal article" date="2019" name="Mol. Ecol. Resour.">
        <title>Chromosome-level genome assembly of Triplophysa tibetana, a fish adapted to the harsh high-altitude environment of the Tibetan Plateau.</title>
        <authorList>
            <person name="Yang X."/>
            <person name="Liu H."/>
            <person name="Ma Z."/>
            <person name="Zou Y."/>
            <person name="Zou M."/>
            <person name="Mao Y."/>
            <person name="Li X."/>
            <person name="Wang H."/>
            <person name="Chen T."/>
            <person name="Wang W."/>
            <person name="Yang R."/>
        </authorList>
    </citation>
    <scope>NUCLEOTIDE SEQUENCE [LARGE SCALE GENOMIC DNA]</scope>
    <source>
        <strain evidence="2">TTIB1903HZAU</strain>
        <tissue evidence="2">Muscle</tissue>
    </source>
</reference>
<protein>
    <submittedName>
        <fullName evidence="2">Uncharacterized protein</fullName>
    </submittedName>
</protein>
<keyword evidence="1" id="KW-1133">Transmembrane helix</keyword>
<organism evidence="2 3">
    <name type="scientific">Triplophysa tibetana</name>
    <dbReference type="NCBI Taxonomy" id="1572043"/>
    <lineage>
        <taxon>Eukaryota</taxon>
        <taxon>Metazoa</taxon>
        <taxon>Chordata</taxon>
        <taxon>Craniata</taxon>
        <taxon>Vertebrata</taxon>
        <taxon>Euteleostomi</taxon>
        <taxon>Actinopterygii</taxon>
        <taxon>Neopterygii</taxon>
        <taxon>Teleostei</taxon>
        <taxon>Ostariophysi</taxon>
        <taxon>Cypriniformes</taxon>
        <taxon>Nemacheilidae</taxon>
        <taxon>Triplophysa</taxon>
    </lineage>
</organism>
<dbReference type="EMBL" id="SOYY01000019">
    <property type="protein sequence ID" value="KAA0707498.1"/>
    <property type="molecule type" value="Genomic_DNA"/>
</dbReference>
<feature type="transmembrane region" description="Helical" evidence="1">
    <location>
        <begin position="33"/>
        <end position="55"/>
    </location>
</feature>
<evidence type="ECO:0000313" key="2">
    <source>
        <dbReference type="EMBL" id="KAA0707498.1"/>
    </source>
</evidence>
<feature type="transmembrane region" description="Helical" evidence="1">
    <location>
        <begin position="179"/>
        <end position="199"/>
    </location>
</feature>
<name>A0A5A9NDS2_9TELE</name>
<evidence type="ECO:0000256" key="1">
    <source>
        <dbReference type="SAM" id="Phobius"/>
    </source>
</evidence>
<feature type="transmembrane region" description="Helical" evidence="1">
    <location>
        <begin position="87"/>
        <end position="107"/>
    </location>
</feature>
<accession>A0A5A9NDS2</accession>
<feature type="transmembrane region" description="Helical" evidence="1">
    <location>
        <begin position="62"/>
        <end position="81"/>
    </location>
</feature>
<gene>
    <name evidence="2" type="ORF">E1301_Tti016363</name>
</gene>
<evidence type="ECO:0000313" key="3">
    <source>
        <dbReference type="Proteomes" id="UP000324632"/>
    </source>
</evidence>
<sequence>MEGVLEAALFLCVFKVLCSSLLFLPAVIRSVSAVSVCCMCLLLFTDLAVTLFLLFVWITESWLILFQVSSGVIALRFLLFLSQVYGMVLLLTPPLIAVELIVHLLRSEDTGLDKKDKNILSRMMGFFGSLLVWIVSGINSSYNWKLGQISTDTCLDRGSCLVNCLPGFFMTPTPGLEELSWILPASVVLLSLTGGLGLLKTKSARSFSHLLENTPPQRSGRKNTVDLELTPIRWPVHDKTANLYTLAGSGTPDSSAVYSAGFVYNEERCFCLGNVALCSYQTGLGDSFVWQQKFSTAHAPLLQSKTKPLVKITSPEDCEMGHCDSKMTEPVVNETLECQRKQSERENPCLGEEIFRGLVCAVLVCAFPTILSGNVLLILNLETLVVHTMNLLS</sequence>
<keyword evidence="1" id="KW-0472">Membrane</keyword>